<dbReference type="GO" id="GO:0004047">
    <property type="term" value="F:aminomethyltransferase activity"/>
    <property type="evidence" value="ECO:0007669"/>
    <property type="project" value="UniProtKB-EC"/>
</dbReference>
<dbReference type="PIRSF" id="PIRSF006487">
    <property type="entry name" value="GcvT"/>
    <property type="match status" value="1"/>
</dbReference>
<dbReference type="InterPro" id="IPR029043">
    <property type="entry name" value="GcvT/YgfZ_C"/>
</dbReference>
<protein>
    <recommendedName>
        <fullName evidence="2">aminomethyltransferase</fullName>
        <ecNumber evidence="2">2.1.2.10</ecNumber>
    </recommendedName>
    <alternativeName>
        <fullName evidence="5">Glycine cleavage system T protein</fullName>
    </alternativeName>
</protein>
<dbReference type="InterPro" id="IPR006223">
    <property type="entry name" value="GcvT"/>
</dbReference>
<organism evidence="9 10">
    <name type="scientific">Pannonibacter tanglangensis</name>
    <dbReference type="NCBI Taxonomy" id="2750084"/>
    <lineage>
        <taxon>Bacteria</taxon>
        <taxon>Pseudomonadati</taxon>
        <taxon>Pseudomonadota</taxon>
        <taxon>Alphaproteobacteria</taxon>
        <taxon>Hyphomicrobiales</taxon>
        <taxon>Stappiaceae</taxon>
        <taxon>Pannonibacter</taxon>
    </lineage>
</organism>
<dbReference type="InterPro" id="IPR013977">
    <property type="entry name" value="GcvT_C"/>
</dbReference>
<evidence type="ECO:0000313" key="9">
    <source>
        <dbReference type="EMBL" id="NBN64419.1"/>
    </source>
</evidence>
<keyword evidence="4 9" id="KW-0808">Transferase</keyword>
<dbReference type="Pfam" id="PF08669">
    <property type="entry name" value="GCV_T_C"/>
    <property type="match status" value="1"/>
</dbReference>
<evidence type="ECO:0000259" key="8">
    <source>
        <dbReference type="Pfam" id="PF08669"/>
    </source>
</evidence>
<evidence type="ECO:0000256" key="2">
    <source>
        <dbReference type="ARBA" id="ARBA00012616"/>
    </source>
</evidence>
<dbReference type="InterPro" id="IPR028896">
    <property type="entry name" value="GcvT/YgfZ/DmdA"/>
</dbReference>
<evidence type="ECO:0000256" key="4">
    <source>
        <dbReference type="ARBA" id="ARBA00022679"/>
    </source>
</evidence>
<name>A0ABW9ZJ13_9HYPH</name>
<dbReference type="Proteomes" id="UP000541347">
    <property type="component" value="Unassembled WGS sequence"/>
</dbReference>
<dbReference type="SUPFAM" id="SSF101790">
    <property type="entry name" value="Aminomethyltransferase beta-barrel domain"/>
    <property type="match status" value="1"/>
</dbReference>
<dbReference type="InterPro" id="IPR006222">
    <property type="entry name" value="GCVT_N"/>
</dbReference>
<dbReference type="EMBL" id="JAABLP010000003">
    <property type="protein sequence ID" value="NBN64419.1"/>
    <property type="molecule type" value="Genomic_DNA"/>
</dbReference>
<feature type="domain" description="GCVT N-terminal" evidence="7">
    <location>
        <begin position="19"/>
        <end position="275"/>
    </location>
</feature>
<dbReference type="Gene3D" id="3.30.70.1400">
    <property type="entry name" value="Aminomethyltransferase beta-barrel domains"/>
    <property type="match status" value="1"/>
</dbReference>
<accession>A0ABW9ZJ13</accession>
<dbReference type="NCBIfam" id="NF010093">
    <property type="entry name" value="PRK13579.1"/>
    <property type="match status" value="1"/>
</dbReference>
<comment type="similarity">
    <text evidence="1">Belongs to the GcvT family.</text>
</comment>
<comment type="caution">
    <text evidence="9">The sequence shown here is derived from an EMBL/GenBank/DDBJ whole genome shotgun (WGS) entry which is preliminary data.</text>
</comment>
<feature type="domain" description="Aminomethyltransferase C-terminal" evidence="8">
    <location>
        <begin position="299"/>
        <end position="376"/>
    </location>
</feature>
<dbReference type="Pfam" id="PF01571">
    <property type="entry name" value="GCV_T"/>
    <property type="match status" value="1"/>
</dbReference>
<gene>
    <name evidence="9" type="primary">gcvT</name>
    <name evidence="9" type="ORF">GWI71_12060</name>
</gene>
<proteinExistence type="inferred from homology"/>
<evidence type="ECO:0000256" key="6">
    <source>
        <dbReference type="ARBA" id="ARBA00047665"/>
    </source>
</evidence>
<dbReference type="Gene3D" id="2.40.30.110">
    <property type="entry name" value="Aminomethyltransferase beta-barrel domains"/>
    <property type="match status" value="1"/>
</dbReference>
<evidence type="ECO:0000313" key="10">
    <source>
        <dbReference type="Proteomes" id="UP000541347"/>
    </source>
</evidence>
<evidence type="ECO:0000256" key="3">
    <source>
        <dbReference type="ARBA" id="ARBA00022576"/>
    </source>
</evidence>
<comment type="catalytic activity">
    <reaction evidence="6">
        <text>N(6)-[(R)-S(8)-aminomethyldihydrolipoyl]-L-lysyl-[protein] + (6S)-5,6,7,8-tetrahydrofolate = N(6)-[(R)-dihydrolipoyl]-L-lysyl-[protein] + (6R)-5,10-methylene-5,6,7,8-tetrahydrofolate + NH4(+)</text>
        <dbReference type="Rhea" id="RHEA:16945"/>
        <dbReference type="Rhea" id="RHEA-COMP:10475"/>
        <dbReference type="Rhea" id="RHEA-COMP:10492"/>
        <dbReference type="ChEBI" id="CHEBI:15636"/>
        <dbReference type="ChEBI" id="CHEBI:28938"/>
        <dbReference type="ChEBI" id="CHEBI:57453"/>
        <dbReference type="ChEBI" id="CHEBI:83100"/>
        <dbReference type="ChEBI" id="CHEBI:83143"/>
        <dbReference type="EC" id="2.1.2.10"/>
    </reaction>
</comment>
<dbReference type="PANTHER" id="PTHR43757">
    <property type="entry name" value="AMINOMETHYLTRANSFERASE"/>
    <property type="match status" value="1"/>
</dbReference>
<dbReference type="SUPFAM" id="SSF103025">
    <property type="entry name" value="Folate-binding domain"/>
    <property type="match status" value="1"/>
</dbReference>
<keyword evidence="10" id="KW-1185">Reference proteome</keyword>
<evidence type="ECO:0000256" key="5">
    <source>
        <dbReference type="ARBA" id="ARBA00031395"/>
    </source>
</evidence>
<dbReference type="PANTHER" id="PTHR43757:SF2">
    <property type="entry name" value="AMINOMETHYLTRANSFERASE, MITOCHONDRIAL"/>
    <property type="match status" value="1"/>
</dbReference>
<dbReference type="EC" id="2.1.2.10" evidence="2"/>
<evidence type="ECO:0000259" key="7">
    <source>
        <dbReference type="Pfam" id="PF01571"/>
    </source>
</evidence>
<reference evidence="9 10" key="1">
    <citation type="submission" date="2020-01" db="EMBL/GenBank/DDBJ databases">
        <authorList>
            <person name="Peng S.Y."/>
            <person name="Li J."/>
            <person name="Wang M."/>
            <person name="Wang L."/>
            <person name="Wang C.Q."/>
            <person name="Wang J.R."/>
        </authorList>
    </citation>
    <scope>NUCLEOTIDE SEQUENCE [LARGE SCALE GENOMIC DNA]</scope>
    <source>
        <strain evidence="9 10">XCT-34</strain>
    </source>
</reference>
<dbReference type="Gene3D" id="4.10.1250.10">
    <property type="entry name" value="Aminomethyltransferase fragment"/>
    <property type="match status" value="1"/>
</dbReference>
<evidence type="ECO:0000256" key="1">
    <source>
        <dbReference type="ARBA" id="ARBA00008609"/>
    </source>
</evidence>
<keyword evidence="3" id="KW-0032">Aminotransferase</keyword>
<dbReference type="Gene3D" id="3.30.1360.120">
    <property type="entry name" value="Probable tRNA modification gtpase trme, domain 1"/>
    <property type="match status" value="1"/>
</dbReference>
<sequence>MGTTDSHAADAADLKRTPLYDLHVELGARMVPFAGYDMPVQYPTGIMTEHQHTRAAAGLFDVSHMGQAWLIGPDHETTARALEALVPSNMVELGRGKQRYTVLLNADGGIVDDLMVTRPVAAADDGRLFLVVNASRKDVDYPLIRAALPANVRLELIEDRALIAVQGPEAVAAVAAHAPKAAELAFMTADWMDFDGIRCHVSRSGYTGEDGVEMSVPADKAEAITRALLADERVKPIGLGARDSLRLEAGLCLYGHDLDETTSPVEGDITFILQKRRREEGGFPGAARIRQELADGPARKRVGLRLDGRAPAREGAEIKVPGGDTVGIVTSGGFGPTAGVPVAMGYVAAAHAAPGTKLALVVRGKELEATVVEMPIVPHRYVRAARA</sequence>
<dbReference type="RefSeq" id="WP_161676408.1">
    <property type="nucleotide sequence ID" value="NZ_JAABLP010000003.1"/>
</dbReference>
<dbReference type="InterPro" id="IPR027266">
    <property type="entry name" value="TrmE/GcvT-like"/>
</dbReference>
<dbReference type="NCBIfam" id="TIGR00528">
    <property type="entry name" value="gcvT"/>
    <property type="match status" value="1"/>
</dbReference>
<dbReference type="NCBIfam" id="NF001567">
    <property type="entry name" value="PRK00389.1"/>
    <property type="match status" value="1"/>
</dbReference>